<dbReference type="GO" id="GO:0015074">
    <property type="term" value="P:DNA integration"/>
    <property type="evidence" value="ECO:0007669"/>
    <property type="project" value="InterPro"/>
</dbReference>
<dbReference type="Pfam" id="PF00589">
    <property type="entry name" value="Phage_integrase"/>
    <property type="match status" value="1"/>
</dbReference>
<dbReference type="Pfam" id="PF13102">
    <property type="entry name" value="Phage_int_SAM_5"/>
    <property type="match status" value="1"/>
</dbReference>
<evidence type="ECO:0000259" key="4">
    <source>
        <dbReference type="PROSITE" id="PS51898"/>
    </source>
</evidence>
<dbReference type="Gene3D" id="1.10.443.10">
    <property type="entry name" value="Intergrase catalytic core"/>
    <property type="match status" value="1"/>
</dbReference>
<keyword evidence="2" id="KW-0238">DNA-binding</keyword>
<dbReference type="AlphaFoldDB" id="A0A6N8J6Q5"/>
<dbReference type="PANTHER" id="PTHR30349">
    <property type="entry name" value="PHAGE INTEGRASE-RELATED"/>
    <property type="match status" value="1"/>
</dbReference>
<evidence type="ECO:0000313" key="6">
    <source>
        <dbReference type="Proteomes" id="UP000468388"/>
    </source>
</evidence>
<dbReference type="RefSeq" id="WP_157298915.1">
    <property type="nucleotide sequence ID" value="NZ_BAAAZB010000005.1"/>
</dbReference>
<dbReference type="InterPro" id="IPR010998">
    <property type="entry name" value="Integrase_recombinase_N"/>
</dbReference>
<organism evidence="5 6">
    <name type="scientific">Chitinophaga oryziterrae</name>
    <dbReference type="NCBI Taxonomy" id="1031224"/>
    <lineage>
        <taxon>Bacteria</taxon>
        <taxon>Pseudomonadati</taxon>
        <taxon>Bacteroidota</taxon>
        <taxon>Chitinophagia</taxon>
        <taxon>Chitinophagales</taxon>
        <taxon>Chitinophagaceae</taxon>
        <taxon>Chitinophaga</taxon>
    </lineage>
</organism>
<proteinExistence type="inferred from homology"/>
<accession>A0A6N8J6Q5</accession>
<sequence length="554" mass="64247">MLNTQVLHINYRLRESKVSKKTGCAPLDCRLTISGQDMDMSSELKIPFKHWDQKNKELKPTCPDYEKLQANILNFTNRINLYFQILQLEHDYITPIMVKELYLSKKDISNEKPPIKTDSTTLIQAADALIKDFELRVKKRAETGEKSEEGDSEETLKQWKSTKLKLIEYLAYVKTKKIPKLDRRYRLTPEQRDEYLNESEKYDIPLTTVRPTFETQFRTYLTVTRAGVLQGLAADKQLKNTKQIFTYAVAREWLDRNPLASFSCKTKEKDVIPLSFLQIEALEQKTGLVERLERIRDCFIFIIYTGFAFQDIEELTEDHIYCDPLSGILYISKERGKTNIEEMVPILPPIARLLAKYKNHPYCIQKNVLMPVPSNTCFNAYLKELSVLCNIPLKLELHTHLGRHTFAFIMLSFGVPLEILSKMMGHKDIRSTQKYVKVNIQMIIDKVLPITSKMFDELGQLNFYRKYSSPEYINMYKNYTAKFNVLTPDLLQQPTAAVQQQTALQTELHPQATQQQQAAAEQQALQLMQALQVLQAIQQQALQQAQLQLQQQAA</sequence>
<gene>
    <name evidence="5" type="ORF">GO495_06820</name>
</gene>
<reference evidence="5 6" key="1">
    <citation type="submission" date="2019-12" db="EMBL/GenBank/DDBJ databases">
        <title>The draft genomic sequence of strain Chitinophaga oryziterrae JCM 16595.</title>
        <authorList>
            <person name="Zhang X."/>
        </authorList>
    </citation>
    <scope>NUCLEOTIDE SEQUENCE [LARGE SCALE GENOMIC DNA]</scope>
    <source>
        <strain evidence="5 6">JCM 16595</strain>
    </source>
</reference>
<dbReference type="PROSITE" id="PS51898">
    <property type="entry name" value="TYR_RECOMBINASE"/>
    <property type="match status" value="1"/>
</dbReference>
<dbReference type="CDD" id="cd01185">
    <property type="entry name" value="INTN1_C_like"/>
    <property type="match status" value="1"/>
</dbReference>
<dbReference type="OrthoDB" id="892893at2"/>
<dbReference type="SUPFAM" id="SSF56349">
    <property type="entry name" value="DNA breaking-rejoining enzymes"/>
    <property type="match status" value="1"/>
</dbReference>
<dbReference type="Pfam" id="PF17293">
    <property type="entry name" value="Arm-DNA-bind_5"/>
    <property type="match status" value="1"/>
</dbReference>
<dbReference type="EMBL" id="WRXO01000001">
    <property type="protein sequence ID" value="MVT40288.1"/>
    <property type="molecule type" value="Genomic_DNA"/>
</dbReference>
<evidence type="ECO:0000313" key="5">
    <source>
        <dbReference type="EMBL" id="MVT40288.1"/>
    </source>
</evidence>
<dbReference type="InterPro" id="IPR050090">
    <property type="entry name" value="Tyrosine_recombinase_XerCD"/>
</dbReference>
<evidence type="ECO:0000256" key="3">
    <source>
        <dbReference type="ARBA" id="ARBA00023172"/>
    </source>
</evidence>
<comment type="similarity">
    <text evidence="1">Belongs to the 'phage' integrase family.</text>
</comment>
<dbReference type="Proteomes" id="UP000468388">
    <property type="component" value="Unassembled WGS sequence"/>
</dbReference>
<dbReference type="GO" id="GO:0006310">
    <property type="term" value="P:DNA recombination"/>
    <property type="evidence" value="ECO:0007669"/>
    <property type="project" value="UniProtKB-KW"/>
</dbReference>
<keyword evidence="6" id="KW-1185">Reference proteome</keyword>
<dbReference type="GO" id="GO:0003677">
    <property type="term" value="F:DNA binding"/>
    <property type="evidence" value="ECO:0007669"/>
    <property type="project" value="UniProtKB-KW"/>
</dbReference>
<dbReference type="PANTHER" id="PTHR30349:SF64">
    <property type="entry name" value="PROPHAGE INTEGRASE INTD-RELATED"/>
    <property type="match status" value="1"/>
</dbReference>
<feature type="domain" description="Tyr recombinase" evidence="4">
    <location>
        <begin position="269"/>
        <end position="448"/>
    </location>
</feature>
<evidence type="ECO:0000256" key="1">
    <source>
        <dbReference type="ARBA" id="ARBA00008857"/>
    </source>
</evidence>
<keyword evidence="3" id="KW-0233">DNA recombination</keyword>
<dbReference type="Gene3D" id="1.10.150.130">
    <property type="match status" value="1"/>
</dbReference>
<dbReference type="InterPro" id="IPR035386">
    <property type="entry name" value="Arm-DNA-bind_5"/>
</dbReference>
<dbReference type="InterPro" id="IPR025269">
    <property type="entry name" value="SAM-like_dom"/>
</dbReference>
<protein>
    <submittedName>
        <fullName evidence="5">Tyrosine-type recombinase/integrase</fullName>
    </submittedName>
</protein>
<comment type="caution">
    <text evidence="5">The sequence shown here is derived from an EMBL/GenBank/DDBJ whole genome shotgun (WGS) entry which is preliminary data.</text>
</comment>
<evidence type="ECO:0000256" key="2">
    <source>
        <dbReference type="ARBA" id="ARBA00023125"/>
    </source>
</evidence>
<dbReference type="InterPro" id="IPR002104">
    <property type="entry name" value="Integrase_catalytic"/>
</dbReference>
<dbReference type="InterPro" id="IPR011010">
    <property type="entry name" value="DNA_brk_join_enz"/>
</dbReference>
<dbReference type="InterPro" id="IPR013762">
    <property type="entry name" value="Integrase-like_cat_sf"/>
</dbReference>
<name>A0A6N8J6Q5_9BACT</name>